<comment type="caution">
    <text evidence="7">The sequence shown here is derived from an EMBL/GenBank/DDBJ whole genome shotgun (WGS) entry which is preliminary data.</text>
</comment>
<name>A0AAD3TY22_9TREE</name>
<feature type="compositionally biased region" description="Low complexity" evidence="2">
    <location>
        <begin position="13"/>
        <end position="25"/>
    </location>
</feature>
<evidence type="ECO:0000256" key="3">
    <source>
        <dbReference type="SAM" id="Phobius"/>
    </source>
</evidence>
<feature type="compositionally biased region" description="Pro residues" evidence="2">
    <location>
        <begin position="854"/>
        <end position="863"/>
    </location>
</feature>
<feature type="region of interest" description="Disordered" evidence="2">
    <location>
        <begin position="636"/>
        <end position="730"/>
    </location>
</feature>
<dbReference type="Pfam" id="PF00787">
    <property type="entry name" value="PX"/>
    <property type="match status" value="1"/>
</dbReference>
<feature type="domain" description="PX" evidence="5">
    <location>
        <begin position="987"/>
        <end position="1108"/>
    </location>
</feature>
<dbReference type="PROSITE" id="PS50132">
    <property type="entry name" value="RGS"/>
    <property type="match status" value="1"/>
</dbReference>
<dbReference type="PANTHER" id="PTHR22775:SF3">
    <property type="entry name" value="SORTING NEXIN-13"/>
    <property type="match status" value="1"/>
</dbReference>
<feature type="region of interest" description="Disordered" evidence="2">
    <location>
        <begin position="459"/>
        <end position="479"/>
    </location>
</feature>
<evidence type="ECO:0000313" key="8">
    <source>
        <dbReference type="Proteomes" id="UP001222932"/>
    </source>
</evidence>
<dbReference type="Proteomes" id="UP001222932">
    <property type="component" value="Unassembled WGS sequence"/>
</dbReference>
<keyword evidence="3" id="KW-1133">Transmembrane helix</keyword>
<feature type="compositionally biased region" description="Basic and acidic residues" evidence="2">
    <location>
        <begin position="459"/>
        <end position="469"/>
    </location>
</feature>
<feature type="transmembrane region" description="Helical" evidence="3">
    <location>
        <begin position="33"/>
        <end position="51"/>
    </location>
</feature>
<organism evidence="7 8">
    <name type="scientific">Cutaneotrichosporon spelunceum</name>
    <dbReference type="NCBI Taxonomy" id="1672016"/>
    <lineage>
        <taxon>Eukaryota</taxon>
        <taxon>Fungi</taxon>
        <taxon>Dikarya</taxon>
        <taxon>Basidiomycota</taxon>
        <taxon>Agaricomycotina</taxon>
        <taxon>Tremellomycetes</taxon>
        <taxon>Trichosporonales</taxon>
        <taxon>Trichosporonaceae</taxon>
        <taxon>Cutaneotrichosporon</taxon>
    </lineage>
</organism>
<dbReference type="SUPFAM" id="SSF64268">
    <property type="entry name" value="PX domain"/>
    <property type="match status" value="1"/>
</dbReference>
<proteinExistence type="inferred from homology"/>
<dbReference type="Gene3D" id="3.30.1520.10">
    <property type="entry name" value="Phox-like domain"/>
    <property type="match status" value="1"/>
</dbReference>
<dbReference type="InterPro" id="IPR001683">
    <property type="entry name" value="PX_dom"/>
</dbReference>
<dbReference type="InterPro" id="IPR036305">
    <property type="entry name" value="RGS_sf"/>
</dbReference>
<evidence type="ECO:0000313" key="7">
    <source>
        <dbReference type="EMBL" id="GMK58949.1"/>
    </source>
</evidence>
<dbReference type="GO" id="GO:0035091">
    <property type="term" value="F:phosphatidylinositol binding"/>
    <property type="evidence" value="ECO:0007669"/>
    <property type="project" value="InterPro"/>
</dbReference>
<dbReference type="PROSITE" id="PS51207">
    <property type="entry name" value="PXA"/>
    <property type="match status" value="1"/>
</dbReference>
<dbReference type="SUPFAM" id="SSF48097">
    <property type="entry name" value="Regulator of G-protein signaling, RGS"/>
    <property type="match status" value="1"/>
</dbReference>
<dbReference type="EMBL" id="BTCM01000006">
    <property type="protein sequence ID" value="GMK58949.1"/>
    <property type="molecule type" value="Genomic_DNA"/>
</dbReference>
<keyword evidence="3" id="KW-0812">Transmembrane</keyword>
<gene>
    <name evidence="7" type="primary">TRM8</name>
    <name evidence="7" type="ORF">CspeluHIS016_0603910</name>
</gene>
<evidence type="ECO:0008006" key="9">
    <source>
        <dbReference type="Google" id="ProtNLM"/>
    </source>
</evidence>
<keyword evidence="3" id="KW-0472">Membrane</keyword>
<feature type="compositionally biased region" description="Polar residues" evidence="2">
    <location>
        <begin position="636"/>
        <end position="650"/>
    </location>
</feature>
<reference evidence="7" key="1">
    <citation type="journal article" date="2023" name="BMC Genomics">
        <title>Chromosome-level genome assemblies of Cutaneotrichosporon spp. (Trichosporonales, Basidiomycota) reveal imbalanced evolution between nucleotide sequences and chromosome synteny.</title>
        <authorList>
            <person name="Kobayashi Y."/>
            <person name="Kayamori A."/>
            <person name="Aoki K."/>
            <person name="Shiwa Y."/>
            <person name="Matsutani M."/>
            <person name="Fujita N."/>
            <person name="Sugita T."/>
            <person name="Iwasaki W."/>
            <person name="Tanaka N."/>
            <person name="Takashima M."/>
        </authorList>
    </citation>
    <scope>NUCLEOTIDE SEQUENCE</scope>
    <source>
        <strain evidence="7">HIS016</strain>
    </source>
</reference>
<evidence type="ECO:0000259" key="4">
    <source>
        <dbReference type="PROSITE" id="PS50132"/>
    </source>
</evidence>
<dbReference type="PROSITE" id="PS50195">
    <property type="entry name" value="PX"/>
    <property type="match status" value="1"/>
</dbReference>
<feature type="compositionally biased region" description="Polar residues" evidence="2">
    <location>
        <begin position="689"/>
        <end position="700"/>
    </location>
</feature>
<dbReference type="Pfam" id="PF02194">
    <property type="entry name" value="PXA"/>
    <property type="match status" value="1"/>
</dbReference>
<dbReference type="Pfam" id="PF08628">
    <property type="entry name" value="Nexin_C"/>
    <property type="match status" value="1"/>
</dbReference>
<dbReference type="InterPro" id="IPR044926">
    <property type="entry name" value="RGS_subdomain_2"/>
</dbReference>
<evidence type="ECO:0000259" key="6">
    <source>
        <dbReference type="PROSITE" id="PS51207"/>
    </source>
</evidence>
<dbReference type="InterPro" id="IPR016137">
    <property type="entry name" value="RGS"/>
</dbReference>
<dbReference type="InterPro" id="IPR013937">
    <property type="entry name" value="Sorting_nexin_C"/>
</dbReference>
<dbReference type="SMART" id="SM00313">
    <property type="entry name" value="PXA"/>
    <property type="match status" value="1"/>
</dbReference>
<evidence type="ECO:0000259" key="5">
    <source>
        <dbReference type="PROSITE" id="PS50195"/>
    </source>
</evidence>
<protein>
    <recommendedName>
        <fullName evidence="9">PhoX domain-containing protein</fullName>
    </recommendedName>
</protein>
<dbReference type="InterPro" id="IPR036871">
    <property type="entry name" value="PX_dom_sf"/>
</dbReference>
<dbReference type="PANTHER" id="PTHR22775">
    <property type="entry name" value="SORTING NEXIN"/>
    <property type="match status" value="1"/>
</dbReference>
<dbReference type="SMART" id="SM00315">
    <property type="entry name" value="RGS"/>
    <property type="match status" value="1"/>
</dbReference>
<keyword evidence="8" id="KW-1185">Reference proteome</keyword>
<sequence>MGSIIKGQPQPTSLNEPLESPSPSSSAWRNQKAFIAVIIALGASAAFSPTLRTLARFVLLPPLLGAFALTIAVVALLAAAARAEVRSPPPPFSTLQRAATRPLAFATPTRWKEVIAGMESEAGGAAGLGSLSSVTGVSHALAEAAAAPLQQSPRSATSRTAVPGFEAPAVTARLDAILGLIRTFYILPWYTKISPSRAFPDAVESVIRHALGAATKQAGEVDWPSLVTARVLPLVTEHFQHFRSVEHLAAPPSSPDKGLPLPLPTHAHSALTPRNVSPDADIPAIEAHLRGHVQRALLVLLPEKDRTEVVAIMVREIVLGAIIMPVFNMLCDPDFWNRQISEQGAKLLHERKQVYKVLSALSSVPTVPPAGPRAKRADGTTATITAHSTTKEFEEFMRSLPKLRTLGEARRLRADVERELRSARAAQKLTANEMPKDARRAVRYVHRLERARWQTDRRIAQLSGKEESQTRGSDSPLKRSATVSLNTILGDPACLAYWLEFMERRGRSHLVQFWLTVEGFKDPLDASGGLGLKTEDRGMDAHTMKDDMTFLYSTYFNSEHRIAVSAHLVETVAELAEKEGPLTAELIEHGKRVVYETQRDVYLQMEEEDWAAFRTSELYLKALSELKASARPRITRTLSHSPPSSPTQQLMAPVPKRRSGSDQQQPIRSPRRSPRPYLVNGSFAPVTPATPSTVMSTTAPDLTKRRVSPQSFGSTSPPSGSHPIRASTPPLRRSAYLDTLMGADQPSERDPLFSNDKTDDEYEHLEAQRMEALQAALNDIIAEDVGSRKVSGSLQAPDSPMSPAFDFDVDPLSMSTPGLIEATTAKEPYHPLAGRKITSRSAEDLKGLSMSPVLPAPAVPPRAPRLVRRGSTDDNLHRDSKSIFMEDLPSDDEPHLESAIDVLVPSSTAVVVPGDLQLSGQITRLEGKITEFKKQYALLDGLVRQAELTGNAKELMLLRRSQSSLRRELRTADFEVGQYRRQEEENRLVPGRTRGTILHTMTEGPVVRYTLEIAQTQDERVVLAWHVVHRYSEFYELDRALRDDPSLAEAMRHVVDLPGKRLVPRTDAGFVESRRGGLQKYLQSILAEKALCDSPLVRNFLSQRSQQEPSSTSALAPTRIVQTLYRTVATGFEEGSMPPMLDLMTQGLSRQIAEVAGGVQGVTDELAGLMPVLRPWARGEISTAAPVINKTSPVATTVRTVVRDSEDAASAVLENALPPALQPLGGEGAAGSFTAPICDLFIEAFDLKESSWLRRQAIVIILQQVLGGTIERKMRDSFSRLMAPHKVDNVLRLFQNTMWPGGARRPDSVQRTDAERLDARIMSSRRLGMLIPDIATNMIGRRNARRAAHLVWGALQDRRLNQHLVLCILDEIFGAMFPIPR</sequence>
<accession>A0AAD3TY22</accession>
<feature type="region of interest" description="Disordered" evidence="2">
    <location>
        <begin position="850"/>
        <end position="877"/>
    </location>
</feature>
<feature type="region of interest" description="Disordered" evidence="2">
    <location>
        <begin position="1"/>
        <end position="25"/>
    </location>
</feature>
<feature type="domain" description="RGS" evidence="4">
    <location>
        <begin position="484"/>
        <end position="623"/>
    </location>
</feature>
<evidence type="ECO:0000256" key="2">
    <source>
        <dbReference type="SAM" id="MobiDB-lite"/>
    </source>
</evidence>
<reference evidence="7" key="2">
    <citation type="submission" date="2023-06" db="EMBL/GenBank/DDBJ databases">
        <authorList>
            <person name="Kobayashi Y."/>
            <person name="Kayamori A."/>
            <person name="Aoki K."/>
            <person name="Shiwa Y."/>
            <person name="Fujita N."/>
            <person name="Sugita T."/>
            <person name="Iwasaki W."/>
            <person name="Tanaka N."/>
            <person name="Takashima M."/>
        </authorList>
    </citation>
    <scope>NUCLEOTIDE SEQUENCE</scope>
    <source>
        <strain evidence="7">HIS016</strain>
    </source>
</reference>
<evidence type="ECO:0000256" key="1">
    <source>
        <dbReference type="ARBA" id="ARBA00010883"/>
    </source>
</evidence>
<feature type="compositionally biased region" description="Polar residues" evidence="2">
    <location>
        <begin position="708"/>
        <end position="719"/>
    </location>
</feature>
<dbReference type="SMART" id="SM00312">
    <property type="entry name" value="PX"/>
    <property type="match status" value="1"/>
</dbReference>
<feature type="transmembrane region" description="Helical" evidence="3">
    <location>
        <begin position="58"/>
        <end position="81"/>
    </location>
</feature>
<comment type="similarity">
    <text evidence="1">Belongs to the sorting nexin family.</text>
</comment>
<dbReference type="InterPro" id="IPR003114">
    <property type="entry name" value="Phox_assoc"/>
</dbReference>
<dbReference type="Pfam" id="PF00615">
    <property type="entry name" value="RGS"/>
    <property type="match status" value="1"/>
</dbReference>
<dbReference type="Gene3D" id="1.10.167.10">
    <property type="entry name" value="Regulator of G-protein Signalling 4, domain 2"/>
    <property type="match status" value="1"/>
</dbReference>
<feature type="domain" description="PXA" evidence="6">
    <location>
        <begin position="167"/>
        <end position="348"/>
    </location>
</feature>